<comment type="caution">
    <text evidence="16">The sequence shown here is derived from an EMBL/GenBank/DDBJ whole genome shotgun (WGS) entry which is preliminary data.</text>
</comment>
<evidence type="ECO:0000313" key="17">
    <source>
        <dbReference type="Proteomes" id="UP001500503"/>
    </source>
</evidence>
<feature type="transmembrane region" description="Helical" evidence="13">
    <location>
        <begin position="17"/>
        <end position="38"/>
    </location>
</feature>
<keyword evidence="10 13" id="KW-1133">Transmembrane helix</keyword>
<dbReference type="Pfam" id="PF02518">
    <property type="entry name" value="HATPase_c"/>
    <property type="match status" value="1"/>
</dbReference>
<dbReference type="Gene3D" id="3.30.565.10">
    <property type="entry name" value="Histidine kinase-like ATPase, C-terminal domain"/>
    <property type="match status" value="1"/>
</dbReference>
<dbReference type="InterPro" id="IPR011712">
    <property type="entry name" value="Sig_transdc_His_kin_sub3_dim/P"/>
</dbReference>
<dbReference type="InterPro" id="IPR050482">
    <property type="entry name" value="Sensor_HK_TwoCompSys"/>
</dbReference>
<dbReference type="Pfam" id="PF07730">
    <property type="entry name" value="HisKA_3"/>
    <property type="match status" value="1"/>
</dbReference>
<evidence type="ECO:0000256" key="3">
    <source>
        <dbReference type="ARBA" id="ARBA00012438"/>
    </source>
</evidence>
<feature type="domain" description="Histidine kinase/HSP90-like ATPase" evidence="15">
    <location>
        <begin position="524"/>
        <end position="613"/>
    </location>
</feature>
<dbReference type="RefSeq" id="WP_345455667.1">
    <property type="nucleotide sequence ID" value="NZ_BAABHF010000005.1"/>
</dbReference>
<accession>A0ABP8P7E9</accession>
<dbReference type="InterPro" id="IPR025201">
    <property type="entry name" value="KdpD_TM"/>
</dbReference>
<evidence type="ECO:0000259" key="14">
    <source>
        <dbReference type="SMART" id="SM00065"/>
    </source>
</evidence>
<evidence type="ECO:0000256" key="8">
    <source>
        <dbReference type="ARBA" id="ARBA00022777"/>
    </source>
</evidence>
<evidence type="ECO:0000256" key="2">
    <source>
        <dbReference type="ARBA" id="ARBA00004141"/>
    </source>
</evidence>
<keyword evidence="6 13" id="KW-0812">Transmembrane</keyword>
<dbReference type="Gene3D" id="1.20.120.620">
    <property type="entry name" value="Backbone structure of the membrane domain of e. Coli histidine kinase receptor kdpd"/>
    <property type="match status" value="1"/>
</dbReference>
<dbReference type="InterPro" id="IPR036890">
    <property type="entry name" value="HATPase_C_sf"/>
</dbReference>
<proteinExistence type="predicted"/>
<dbReference type="Proteomes" id="UP001500503">
    <property type="component" value="Unassembled WGS sequence"/>
</dbReference>
<feature type="domain" description="GAF" evidence="14">
    <location>
        <begin position="261"/>
        <end position="411"/>
    </location>
</feature>
<dbReference type="EC" id="2.7.13.3" evidence="3"/>
<dbReference type="Pfam" id="PF13493">
    <property type="entry name" value="DUF4118"/>
    <property type="match status" value="1"/>
</dbReference>
<dbReference type="InterPro" id="IPR038318">
    <property type="entry name" value="KdpD_sf"/>
</dbReference>
<evidence type="ECO:0000256" key="7">
    <source>
        <dbReference type="ARBA" id="ARBA00022741"/>
    </source>
</evidence>
<gene>
    <name evidence="16" type="ORF">GCM10023191_000700</name>
</gene>
<comment type="subcellular location">
    <subcellularLocation>
        <location evidence="2">Membrane</location>
        <topology evidence="2">Multi-pass membrane protein</topology>
    </subcellularLocation>
</comment>
<dbReference type="SUPFAM" id="SSF55874">
    <property type="entry name" value="ATPase domain of HSP90 chaperone/DNA topoisomerase II/histidine kinase"/>
    <property type="match status" value="1"/>
</dbReference>
<dbReference type="SMART" id="SM00387">
    <property type="entry name" value="HATPase_c"/>
    <property type="match status" value="1"/>
</dbReference>
<evidence type="ECO:0000259" key="15">
    <source>
        <dbReference type="SMART" id="SM00387"/>
    </source>
</evidence>
<dbReference type="PANTHER" id="PTHR24421:SF10">
    <property type="entry name" value="NITRATE_NITRITE SENSOR PROTEIN NARQ"/>
    <property type="match status" value="1"/>
</dbReference>
<keyword evidence="4" id="KW-0597">Phosphoprotein</keyword>
<name>A0ABP8P7E9_9ACTN</name>
<protein>
    <recommendedName>
        <fullName evidence="3">histidine kinase</fullName>
        <ecNumber evidence="3">2.7.13.3</ecNumber>
    </recommendedName>
</protein>
<keyword evidence="11" id="KW-0902">Two-component regulatory system</keyword>
<evidence type="ECO:0000256" key="12">
    <source>
        <dbReference type="ARBA" id="ARBA00023136"/>
    </source>
</evidence>
<dbReference type="CDD" id="cd16917">
    <property type="entry name" value="HATPase_UhpB-NarQ-NarX-like"/>
    <property type="match status" value="1"/>
</dbReference>
<comment type="catalytic activity">
    <reaction evidence="1">
        <text>ATP + protein L-histidine = ADP + protein N-phospho-L-histidine.</text>
        <dbReference type="EC" id="2.7.13.3"/>
    </reaction>
</comment>
<dbReference type="SUPFAM" id="SSF55781">
    <property type="entry name" value="GAF domain-like"/>
    <property type="match status" value="1"/>
</dbReference>
<evidence type="ECO:0000256" key="1">
    <source>
        <dbReference type="ARBA" id="ARBA00000085"/>
    </source>
</evidence>
<feature type="transmembrane region" description="Helical" evidence="13">
    <location>
        <begin position="50"/>
        <end position="77"/>
    </location>
</feature>
<dbReference type="EMBL" id="BAABHF010000005">
    <property type="protein sequence ID" value="GAA4481625.1"/>
    <property type="molecule type" value="Genomic_DNA"/>
</dbReference>
<dbReference type="Gene3D" id="3.30.450.40">
    <property type="match status" value="1"/>
</dbReference>
<dbReference type="InterPro" id="IPR029016">
    <property type="entry name" value="GAF-like_dom_sf"/>
</dbReference>
<organism evidence="16 17">
    <name type="scientific">Actinoallomurus oryzae</name>
    <dbReference type="NCBI Taxonomy" id="502180"/>
    <lineage>
        <taxon>Bacteria</taxon>
        <taxon>Bacillati</taxon>
        <taxon>Actinomycetota</taxon>
        <taxon>Actinomycetes</taxon>
        <taxon>Streptosporangiales</taxon>
        <taxon>Thermomonosporaceae</taxon>
        <taxon>Actinoallomurus</taxon>
    </lineage>
</organism>
<feature type="transmembrane region" description="Helical" evidence="13">
    <location>
        <begin position="97"/>
        <end position="117"/>
    </location>
</feature>
<keyword evidence="5" id="KW-0808">Transferase</keyword>
<evidence type="ECO:0000256" key="9">
    <source>
        <dbReference type="ARBA" id="ARBA00022840"/>
    </source>
</evidence>
<evidence type="ECO:0000256" key="5">
    <source>
        <dbReference type="ARBA" id="ARBA00022679"/>
    </source>
</evidence>
<dbReference type="PANTHER" id="PTHR24421">
    <property type="entry name" value="NITRATE/NITRITE SENSOR PROTEIN NARX-RELATED"/>
    <property type="match status" value="1"/>
</dbReference>
<keyword evidence="8" id="KW-0418">Kinase</keyword>
<reference evidence="17" key="1">
    <citation type="journal article" date="2019" name="Int. J. Syst. Evol. Microbiol.">
        <title>The Global Catalogue of Microorganisms (GCM) 10K type strain sequencing project: providing services to taxonomists for standard genome sequencing and annotation.</title>
        <authorList>
            <consortium name="The Broad Institute Genomics Platform"/>
            <consortium name="The Broad Institute Genome Sequencing Center for Infectious Disease"/>
            <person name="Wu L."/>
            <person name="Ma J."/>
        </authorList>
    </citation>
    <scope>NUCLEOTIDE SEQUENCE [LARGE SCALE GENOMIC DNA]</scope>
    <source>
        <strain evidence="17">JCM 17933</strain>
    </source>
</reference>
<evidence type="ECO:0000256" key="4">
    <source>
        <dbReference type="ARBA" id="ARBA00022553"/>
    </source>
</evidence>
<evidence type="ECO:0000256" key="10">
    <source>
        <dbReference type="ARBA" id="ARBA00022989"/>
    </source>
</evidence>
<keyword evidence="9" id="KW-0067">ATP-binding</keyword>
<evidence type="ECO:0000256" key="6">
    <source>
        <dbReference type="ARBA" id="ARBA00022692"/>
    </source>
</evidence>
<evidence type="ECO:0000313" key="16">
    <source>
        <dbReference type="EMBL" id="GAA4481625.1"/>
    </source>
</evidence>
<keyword evidence="12 13" id="KW-0472">Membrane</keyword>
<evidence type="ECO:0000256" key="11">
    <source>
        <dbReference type="ARBA" id="ARBA00023012"/>
    </source>
</evidence>
<evidence type="ECO:0000256" key="13">
    <source>
        <dbReference type="SAM" id="Phobius"/>
    </source>
</evidence>
<keyword evidence="7" id="KW-0547">Nucleotide-binding</keyword>
<dbReference type="SMART" id="SM00065">
    <property type="entry name" value="GAF"/>
    <property type="match status" value="1"/>
</dbReference>
<dbReference type="InterPro" id="IPR003594">
    <property type="entry name" value="HATPase_dom"/>
</dbReference>
<sequence length="613" mass="65526">MRPSPPATPERRSRPPLLLGILVAAVCLTVETLLGIGLSRFVPVEAFGVLYLVGLLLVASLWGPGLGLVMAVAGTLAFDYFLIPPAWTLWPDGRRDVVVLGVFMALALLVCALARTARLLWSQMESRREADLSAALARLLLRASDLSTALPATARRLASDLNLPSASIETEGAPSGGTGLTLPIRGEGVNAALRVPAGLPSPVVRRLRERVVPCLQVLLEVACEREKVADALRHSRDELARIAEEQAALRRLATLVAHAAPESEVFHAVACEMGRLLPARHVLIIRYETAATAITVGNWGVSRREIDATMPLGYRWPVERGTVTEAVARTGAPARIDDYGGEGEVVTRLRSFGVRSAVGCPIIVGRSLWGVLIASSSTEERLPPDTEVRMMEFTELAAAAIANAQSNADLKASRARVAAAADEARRRIERDLHDSTQQRLVSLGLEMRCTQAAVPPALGDLRLRIAHAVAGLEETVAELQELSRGLHPAILAKGGLEPALRVLARRSSLPVELDLHLDERLPQRYEVTVYHVVSEALTNAAKHAFASVVRVALTTDDKVIDLSIRDDGVGGADPARGSGLIGLTDRVEAIGGTITVTSRKGAGTTLHAEIPVE</sequence>
<dbReference type="InterPro" id="IPR003018">
    <property type="entry name" value="GAF"/>
</dbReference>
<dbReference type="Pfam" id="PF01590">
    <property type="entry name" value="GAF"/>
    <property type="match status" value="1"/>
</dbReference>
<keyword evidence="17" id="KW-1185">Reference proteome</keyword>